<evidence type="ECO:0000313" key="3">
    <source>
        <dbReference type="Proteomes" id="UP001385892"/>
    </source>
</evidence>
<dbReference type="CDD" id="cd12108">
    <property type="entry name" value="Hr-like"/>
    <property type="match status" value="1"/>
</dbReference>
<proteinExistence type="predicted"/>
<dbReference type="PANTHER" id="PTHR35585">
    <property type="entry name" value="HHE DOMAIN PROTEIN (AFU_ORTHOLOGUE AFUA_4G00730)"/>
    <property type="match status" value="1"/>
</dbReference>
<dbReference type="EMBL" id="JBBKZT010000022">
    <property type="protein sequence ID" value="MEJ8851393.1"/>
    <property type="molecule type" value="Genomic_DNA"/>
</dbReference>
<name>A0ABU8WXA3_9BURK</name>
<dbReference type="Pfam" id="PF01814">
    <property type="entry name" value="Hemerythrin"/>
    <property type="match status" value="1"/>
</dbReference>
<gene>
    <name evidence="2" type="ORF">WKW82_32480</name>
</gene>
<reference evidence="2 3" key="1">
    <citation type="submission" date="2024-03" db="EMBL/GenBank/DDBJ databases">
        <title>Novel species of the genus Variovorax.</title>
        <authorList>
            <person name="Liu Q."/>
            <person name="Xin Y.-H."/>
        </authorList>
    </citation>
    <scope>NUCLEOTIDE SEQUENCE [LARGE SCALE GENOMIC DNA]</scope>
    <source>
        <strain evidence="2 3">KACC 18900</strain>
    </source>
</reference>
<dbReference type="RefSeq" id="WP_340347014.1">
    <property type="nucleotide sequence ID" value="NZ_JBBKZT010000022.1"/>
</dbReference>
<dbReference type="Gene3D" id="1.20.120.520">
    <property type="entry name" value="nmb1532 protein domain like"/>
    <property type="match status" value="1"/>
</dbReference>
<evidence type="ECO:0000313" key="2">
    <source>
        <dbReference type="EMBL" id="MEJ8851393.1"/>
    </source>
</evidence>
<dbReference type="InterPro" id="IPR012312">
    <property type="entry name" value="Hemerythrin-like"/>
</dbReference>
<keyword evidence="3" id="KW-1185">Reference proteome</keyword>
<organism evidence="2 3">
    <name type="scientific">Variovorax rhizosphaerae</name>
    <dbReference type="NCBI Taxonomy" id="1836200"/>
    <lineage>
        <taxon>Bacteria</taxon>
        <taxon>Pseudomonadati</taxon>
        <taxon>Pseudomonadota</taxon>
        <taxon>Betaproteobacteria</taxon>
        <taxon>Burkholderiales</taxon>
        <taxon>Comamonadaceae</taxon>
        <taxon>Variovorax</taxon>
    </lineage>
</organism>
<comment type="caution">
    <text evidence="2">The sequence shown here is derived from an EMBL/GenBank/DDBJ whole genome shotgun (WGS) entry which is preliminary data.</text>
</comment>
<dbReference type="Proteomes" id="UP001385892">
    <property type="component" value="Unassembled WGS sequence"/>
</dbReference>
<evidence type="ECO:0000259" key="1">
    <source>
        <dbReference type="Pfam" id="PF01814"/>
    </source>
</evidence>
<feature type="domain" description="Hemerythrin-like" evidence="1">
    <location>
        <begin position="11"/>
        <end position="131"/>
    </location>
</feature>
<accession>A0ABU8WXA3</accession>
<sequence length="164" mass="18064">MSKAPPKKNDAVDFLDADHIAVKKLFQAFGKLAEAKAPAAKRKALADEICRSLTVHATIEEEIFYPAARLEVKDDPLMDEATVEHASAKELIAQIEGMAADEPLFDAKVVVLGEQIDHHVKEEREEMFPKARASGMDLVGLKEQLAARKKELMEELVAQTEATA</sequence>
<protein>
    <submittedName>
        <fullName evidence="2">Hemerythrin domain-containing protein</fullName>
    </submittedName>
</protein>
<dbReference type="PANTHER" id="PTHR35585:SF1">
    <property type="entry name" value="HHE DOMAIN PROTEIN (AFU_ORTHOLOGUE AFUA_4G00730)"/>
    <property type="match status" value="1"/>
</dbReference>